<keyword evidence="2" id="KW-1185">Reference proteome</keyword>
<name>C5FR54_ARTOC</name>
<dbReference type="RefSeq" id="XP_002845307.1">
    <property type="nucleotide sequence ID" value="XM_002845261.1"/>
</dbReference>
<dbReference type="HOGENOM" id="CLU_1895683_0_0_1"/>
<evidence type="ECO:0000313" key="2">
    <source>
        <dbReference type="Proteomes" id="UP000002035"/>
    </source>
</evidence>
<reference evidence="2" key="1">
    <citation type="journal article" date="2012" name="MBio">
        <title>Comparative genome analysis of Trichophyton rubrum and related dermatophytes reveals candidate genes involved in infection.</title>
        <authorList>
            <person name="Martinez D.A."/>
            <person name="Oliver B.G."/>
            <person name="Graeser Y."/>
            <person name="Goldberg J.M."/>
            <person name="Li W."/>
            <person name="Martinez-Rossi N.M."/>
            <person name="Monod M."/>
            <person name="Shelest E."/>
            <person name="Barton R.C."/>
            <person name="Birch E."/>
            <person name="Brakhage A.A."/>
            <person name="Chen Z."/>
            <person name="Gurr S.J."/>
            <person name="Heiman D."/>
            <person name="Heitman J."/>
            <person name="Kosti I."/>
            <person name="Rossi A."/>
            <person name="Saif S."/>
            <person name="Samalova M."/>
            <person name="Saunders C.W."/>
            <person name="Shea T."/>
            <person name="Summerbell R.C."/>
            <person name="Xu J."/>
            <person name="Young S."/>
            <person name="Zeng Q."/>
            <person name="Birren B.W."/>
            <person name="Cuomo C.A."/>
            <person name="White T.C."/>
        </authorList>
    </citation>
    <scope>NUCLEOTIDE SEQUENCE [LARGE SCALE GENOMIC DNA]</scope>
    <source>
        <strain evidence="2">ATCC MYA-4605 / CBS 113480</strain>
    </source>
</reference>
<sequence length="134" mass="14941">MNGLKWASYQTMTVEEDVGVTPSLNVEKATSARKRQGRKNMPMSKELLIQDNRLATLRLLVLAYTLYGVGWRHSLRGVPCHPPHRRVFIVRAGVWSQSQAGRLRTSKHVMSGFVSLDPAYPGGRLGVDGNLVEI</sequence>
<proteinExistence type="predicted"/>
<dbReference type="AlphaFoldDB" id="C5FR54"/>
<dbReference type="VEuPathDB" id="FungiDB:MCYG_05176"/>
<dbReference type="EMBL" id="DS995705">
    <property type="protein sequence ID" value="EEQ32357.1"/>
    <property type="molecule type" value="Genomic_DNA"/>
</dbReference>
<accession>C5FR54</accession>
<protein>
    <submittedName>
        <fullName evidence="1">Uncharacterized protein</fullName>
    </submittedName>
</protein>
<dbReference type="GeneID" id="9230263"/>
<organism evidence="1 2">
    <name type="scientific">Arthroderma otae (strain ATCC MYA-4605 / CBS 113480)</name>
    <name type="common">Microsporum canis</name>
    <dbReference type="NCBI Taxonomy" id="554155"/>
    <lineage>
        <taxon>Eukaryota</taxon>
        <taxon>Fungi</taxon>
        <taxon>Dikarya</taxon>
        <taxon>Ascomycota</taxon>
        <taxon>Pezizomycotina</taxon>
        <taxon>Eurotiomycetes</taxon>
        <taxon>Eurotiomycetidae</taxon>
        <taxon>Onygenales</taxon>
        <taxon>Arthrodermataceae</taxon>
        <taxon>Microsporum</taxon>
    </lineage>
</organism>
<dbReference type="Proteomes" id="UP000002035">
    <property type="component" value="Unassembled WGS sequence"/>
</dbReference>
<evidence type="ECO:0000313" key="1">
    <source>
        <dbReference type="EMBL" id="EEQ32357.1"/>
    </source>
</evidence>
<gene>
    <name evidence="1" type="ORF">MCYG_05176</name>
</gene>